<dbReference type="Pfam" id="PF04683">
    <property type="entry name" value="Rpn13_ADRM1_Pru"/>
    <property type="match status" value="1"/>
</dbReference>
<dbReference type="InterPro" id="IPR044868">
    <property type="entry name" value="Rpn13/ADRM1_Pru"/>
</dbReference>
<dbReference type="InterPro" id="IPR032368">
    <property type="entry name" value="RPN13_DEUBAD"/>
</dbReference>
<keyword evidence="4 8" id="KW-0647">Proteasome</keyword>
<evidence type="ECO:0000256" key="5">
    <source>
        <dbReference type="ARBA" id="ARBA00023242"/>
    </source>
</evidence>
<dbReference type="InterPro" id="IPR006773">
    <property type="entry name" value="Rpn13/ADRM1"/>
</dbReference>
<name>A0ABR1FBQ9_9ASCO</name>
<evidence type="ECO:0000256" key="4">
    <source>
        <dbReference type="ARBA" id="ARBA00022942"/>
    </source>
</evidence>
<dbReference type="PROSITE" id="PS51917">
    <property type="entry name" value="PRU"/>
    <property type="match status" value="1"/>
</dbReference>
<sequence>MSSDTVTLLTFKAGKVEFNPPSKHLKPLPQKGKITLQKSTDEESPLLSFIWEPRGSSKNDPTVERDELMIFPGEAEWLPVAQCTTGRVYVLKFNSSSQRSFFWMQEAPSGDILNEISENDLKIATRINTLLEDIDAEEVDILEEQSGASGDDVEMEDLPTNTGDSAQQQASLSSLINSIVIPPSSSSTSSGAPIHDITDAITPKQMAQFVDSLDASDPRLTNLYNFLPAEIPKTKPELLRVLQSPQFLQGINSLSQTFRSAEGTNAGQLVAHELGLPYRGEGIEAFLRAIRAAIQEEKDRDHEMQE</sequence>
<dbReference type="InterPro" id="IPR038633">
    <property type="entry name" value="Rpn13/ADRM1_Pru_sf"/>
</dbReference>
<dbReference type="RefSeq" id="XP_064770326.1">
    <property type="nucleotide sequence ID" value="XM_064911392.1"/>
</dbReference>
<dbReference type="GO" id="GO:0000502">
    <property type="term" value="C:proteasome complex"/>
    <property type="evidence" value="ECO:0007669"/>
    <property type="project" value="UniProtKB-KW"/>
</dbReference>
<evidence type="ECO:0000256" key="1">
    <source>
        <dbReference type="ARBA" id="ARBA00004123"/>
    </source>
</evidence>
<protein>
    <submittedName>
        <fullName evidence="8">Proteasome complex subunit Rpn13 ubiquitin receptor-domain-containing protein</fullName>
    </submittedName>
</protein>
<evidence type="ECO:0000313" key="9">
    <source>
        <dbReference type="Proteomes" id="UP001498771"/>
    </source>
</evidence>
<dbReference type="Gene3D" id="1.10.2020.20">
    <property type="match status" value="1"/>
</dbReference>
<dbReference type="GeneID" id="90036904"/>
<accession>A0ABR1FBQ9</accession>
<organism evidence="8 9">
    <name type="scientific">Myxozyma melibiosi</name>
    <dbReference type="NCBI Taxonomy" id="54550"/>
    <lineage>
        <taxon>Eukaryota</taxon>
        <taxon>Fungi</taxon>
        <taxon>Dikarya</taxon>
        <taxon>Ascomycota</taxon>
        <taxon>Saccharomycotina</taxon>
        <taxon>Lipomycetes</taxon>
        <taxon>Lipomycetales</taxon>
        <taxon>Lipomycetaceae</taxon>
        <taxon>Myxozyma</taxon>
    </lineage>
</organism>
<dbReference type="PANTHER" id="PTHR12225">
    <property type="entry name" value="ADHESION REGULATING MOLECULE 1 110 KDA CELL MEMBRANE GLYCOPROTEIN"/>
    <property type="match status" value="1"/>
</dbReference>
<feature type="region of interest" description="Disordered" evidence="6">
    <location>
        <begin position="145"/>
        <end position="167"/>
    </location>
</feature>
<keyword evidence="3" id="KW-0963">Cytoplasm</keyword>
<dbReference type="Pfam" id="PF16550">
    <property type="entry name" value="RPN13_C"/>
    <property type="match status" value="1"/>
</dbReference>
<dbReference type="Gene3D" id="2.30.29.70">
    <property type="entry name" value="Proteasomal ubiquitin receptor Rpn13/ADRM1"/>
    <property type="match status" value="1"/>
</dbReference>
<dbReference type="InterPro" id="IPR038108">
    <property type="entry name" value="RPN13_DEUBAD_sf"/>
</dbReference>
<gene>
    <name evidence="8" type="ORF">BZA70DRAFT_270934</name>
</gene>
<keyword evidence="9" id="KW-1185">Reference proteome</keyword>
<evidence type="ECO:0000259" key="7">
    <source>
        <dbReference type="PROSITE" id="PS51917"/>
    </source>
</evidence>
<keyword evidence="8" id="KW-0675">Receptor</keyword>
<proteinExistence type="predicted"/>
<dbReference type="Proteomes" id="UP001498771">
    <property type="component" value="Unassembled WGS sequence"/>
</dbReference>
<comment type="subcellular location">
    <subcellularLocation>
        <location evidence="2">Cytoplasm</location>
    </subcellularLocation>
    <subcellularLocation>
        <location evidence="1">Nucleus</location>
    </subcellularLocation>
</comment>
<dbReference type="EMBL" id="JBBJBU010000001">
    <property type="protein sequence ID" value="KAK7207293.1"/>
    <property type="molecule type" value="Genomic_DNA"/>
</dbReference>
<feature type="domain" description="Pru" evidence="7">
    <location>
        <begin position="3"/>
        <end position="134"/>
    </location>
</feature>
<reference evidence="8 9" key="1">
    <citation type="submission" date="2024-03" db="EMBL/GenBank/DDBJ databases">
        <title>Genome-scale model development and genomic sequencing of the oleaginous clade Lipomyces.</title>
        <authorList>
            <consortium name="Lawrence Berkeley National Laboratory"/>
            <person name="Czajka J.J."/>
            <person name="Han Y."/>
            <person name="Kim J."/>
            <person name="Mondo S.J."/>
            <person name="Hofstad B.A."/>
            <person name="Robles A."/>
            <person name="Haridas S."/>
            <person name="Riley R."/>
            <person name="LaButti K."/>
            <person name="Pangilinan J."/>
            <person name="Andreopoulos W."/>
            <person name="Lipzen A."/>
            <person name="Yan J."/>
            <person name="Wang M."/>
            <person name="Ng V."/>
            <person name="Grigoriev I.V."/>
            <person name="Spatafora J.W."/>
            <person name="Magnuson J.K."/>
            <person name="Baker S.E."/>
            <person name="Pomraning K.R."/>
        </authorList>
    </citation>
    <scope>NUCLEOTIDE SEQUENCE [LARGE SCALE GENOMIC DNA]</scope>
    <source>
        <strain evidence="8 9">Phaff 52-87</strain>
    </source>
</reference>
<evidence type="ECO:0000313" key="8">
    <source>
        <dbReference type="EMBL" id="KAK7207293.1"/>
    </source>
</evidence>
<keyword evidence="5" id="KW-0539">Nucleus</keyword>
<evidence type="ECO:0000256" key="3">
    <source>
        <dbReference type="ARBA" id="ARBA00022490"/>
    </source>
</evidence>
<dbReference type="PANTHER" id="PTHR12225:SF0">
    <property type="entry name" value="PROTEASOMAL UBIQUITIN RECEPTOR ADRM1"/>
    <property type="match status" value="1"/>
</dbReference>
<evidence type="ECO:0000256" key="6">
    <source>
        <dbReference type="SAM" id="MobiDB-lite"/>
    </source>
</evidence>
<comment type="caution">
    <text evidence="8">The sequence shown here is derived from an EMBL/GenBank/DDBJ whole genome shotgun (WGS) entry which is preliminary data.</text>
</comment>
<evidence type="ECO:0000256" key="2">
    <source>
        <dbReference type="ARBA" id="ARBA00004496"/>
    </source>
</evidence>